<organism evidence="1 2">
    <name type="scientific">Aeromonas phage JELG-KS1</name>
    <dbReference type="NCBI Taxonomy" id="2951233"/>
    <lineage>
        <taxon>Viruses</taxon>
        <taxon>Duplodnaviria</taxon>
        <taxon>Heunggongvirae</taxon>
        <taxon>Uroviricota</taxon>
        <taxon>Caudoviricetes</taxon>
        <taxon>Autographivirales</taxon>
        <taxon>Autotranscriptaviridae</taxon>
        <taxon>Studiervirinae</taxon>
        <taxon>Jelgvirus</taxon>
        <taxon>Jelgvirus JELGKS1</taxon>
    </lineage>
</organism>
<dbReference type="EMBL" id="ON604651">
    <property type="protein sequence ID" value="UTQ78174.1"/>
    <property type="molecule type" value="Genomic_DNA"/>
</dbReference>
<dbReference type="Proteomes" id="UP001060072">
    <property type="component" value="Segment"/>
</dbReference>
<proteinExistence type="predicted"/>
<accession>A0A9E7SYX2</accession>
<protein>
    <submittedName>
        <fullName evidence="1">Tail tubular protein B</fullName>
    </submittedName>
</protein>
<reference evidence="1" key="1">
    <citation type="submission" date="2022-05" db="EMBL/GenBank/DDBJ databases">
        <title>Complete genome sequence of Aeromonas phage JELG-KS1.</title>
        <authorList>
            <person name="Svanberga K."/>
            <person name="Dislers A."/>
            <person name="Kazaks A."/>
            <person name="Zrelovs N."/>
        </authorList>
    </citation>
    <scope>NUCLEOTIDE SEQUENCE</scope>
</reference>
<dbReference type="Pfam" id="PF25675">
    <property type="entry name" value="Phage_nozzle"/>
    <property type="match status" value="1"/>
</dbReference>
<keyword evidence="2" id="KW-1185">Reference proteome</keyword>
<evidence type="ECO:0000313" key="1">
    <source>
        <dbReference type="EMBL" id="UTQ78174.1"/>
    </source>
</evidence>
<sequence length="797" mass="89344">MSLISQSIKNLKGGISQQPDILRYDDQGAEQINAFSSEVEGLQKRPPSVSVSRLGKYNDLGAKPLCHTIHRDDDEQYYVFFTGTTICVVDLKDGTIQPVKMVNGSEYIQTSNPRDDIRCVTVADYTFVINRNREVRKGTSKTPQYRDPNKNAIVVCSGGQYARTFNIWINDILAATYTTPDGREPNQGHMCDIQYILTALRDSFRTVNEFSGWGYTVAEGYAWIEAPASGTINSIKVTDGYNGKLLTGFRNDVQKTSELPVYAPDNYQVRVSGEVGTDQDDYWVRFDAERNVWVETAAPNILSDYDNSTMPHALIREADGTFTFKRLDWSHRACGDDDTNPYPSFIDQTITDVFFFRNRLGFLSGENVILSESGAYFNFFPPSVAVTADSDPIDVAVSTNKISILKYAIPFSEELLLWADNNQFVLGSDGILTPTSVKLDLTTEFEVSDKARPYSLGRGVYFVSPRSNFSSIRRYYAVQDVTSVKNAEDISAHIPSYIPNGVFSMAGSATENFVTVLTEGAPSKVFVYKFLYVQEDLLQQSWSHWDFGDGVAVLGCSMIGAVMHLVLDTPSGLFLERITFTQNTKDYPNEPYRLYMDRKTQYTLPADSYDDDDYKTTMYLKDIYGATPKTGRYYAVLENGTTFFFDPPAEGWESIGGIIQFDGDLSNTIVFVGEAYTMKYKFSRFLIKSTASDGSVNTEDIGRLQLRRAWVNYEMSGNFVVEVSNQGRKSFYQMTGNRLGSQELVIGRSNLDTGQFRYPVGGNAQNIEVTLYSDTPNPVSIIGGGWEGNYVRRSRGI</sequence>
<name>A0A9E7SYX2_9CAUD</name>
<dbReference type="InterPro" id="IPR058003">
    <property type="entry name" value="Phage_gp12"/>
</dbReference>
<evidence type="ECO:0000313" key="2">
    <source>
        <dbReference type="Proteomes" id="UP001060072"/>
    </source>
</evidence>